<keyword evidence="4" id="KW-1185">Reference proteome</keyword>
<evidence type="ECO:0000313" key="4">
    <source>
        <dbReference type="Proteomes" id="UP000475249"/>
    </source>
</evidence>
<keyword evidence="1" id="KW-0472">Membrane</keyword>
<dbReference type="RefSeq" id="WP_161434789.1">
    <property type="nucleotide sequence ID" value="NZ_WXYO01000003.1"/>
</dbReference>
<dbReference type="Pfam" id="PF12704">
    <property type="entry name" value="MacB_PCD"/>
    <property type="match status" value="1"/>
</dbReference>
<dbReference type="Proteomes" id="UP000475249">
    <property type="component" value="Unassembled WGS sequence"/>
</dbReference>
<evidence type="ECO:0000259" key="2">
    <source>
        <dbReference type="Pfam" id="PF12704"/>
    </source>
</evidence>
<feature type="domain" description="MacB-like periplasmic core" evidence="2">
    <location>
        <begin position="95"/>
        <end position="327"/>
    </location>
</feature>
<protein>
    <recommendedName>
        <fullName evidence="2">MacB-like periplasmic core domain-containing protein</fullName>
    </recommendedName>
</protein>
<sequence length="362" mass="41878">MSKTKITPPKSANRLLRWFLRAELREEVEGDLGERFQEVVREKSLIRAELDYWYQVLNYIRPFAITKSVFPLDLGMQKSHLKVGWRNLFRHKWNSIINIGGLSVGMAIFLVICQYVLFELDYDRFHPDYQRIHRVIVEESRNGIASGTGPYTTYKLAERAKEVIPEIEQYARFYPSEYSAVVTNPDTERHFNEEGHTLAFADSTFFKMFNFPLTRGDSATALNGIQNILISEKMARKYFGTQDPMGRTLEIKGGSSYGSCTVTGVFKDLPINSHIQFEFLRPIDNLWQYGNGGSVKRYGGWAREWFGTYLLLKESADISLVQNKLDQLIKENKAKWNDPENVIEKTRLQPIDDIHLKSASYS</sequence>
<keyword evidence="1" id="KW-1133">Transmembrane helix</keyword>
<proteinExistence type="predicted"/>
<keyword evidence="1" id="KW-0812">Transmembrane</keyword>
<name>A0A6L9EBF4_9FLAO</name>
<organism evidence="3 4">
    <name type="scientific">Poritiphilus flavus</name>
    <dbReference type="NCBI Taxonomy" id="2697053"/>
    <lineage>
        <taxon>Bacteria</taxon>
        <taxon>Pseudomonadati</taxon>
        <taxon>Bacteroidota</taxon>
        <taxon>Flavobacteriia</taxon>
        <taxon>Flavobacteriales</taxon>
        <taxon>Flavobacteriaceae</taxon>
        <taxon>Poritiphilus</taxon>
    </lineage>
</organism>
<gene>
    <name evidence="3" type="ORF">GTQ38_06975</name>
</gene>
<dbReference type="InterPro" id="IPR047699">
    <property type="entry name" value="Permease_put_prefix"/>
</dbReference>
<dbReference type="EMBL" id="WXYO01000003">
    <property type="protein sequence ID" value="NAS11739.1"/>
    <property type="molecule type" value="Genomic_DNA"/>
</dbReference>
<accession>A0A6L9EBF4</accession>
<evidence type="ECO:0000256" key="1">
    <source>
        <dbReference type="SAM" id="Phobius"/>
    </source>
</evidence>
<comment type="caution">
    <text evidence="3">The sequence shown here is derived from an EMBL/GenBank/DDBJ whole genome shotgun (WGS) entry which is preliminary data.</text>
</comment>
<dbReference type="NCBIfam" id="NF038404">
    <property type="entry name" value="perm_prefix_2"/>
    <property type="match status" value="1"/>
</dbReference>
<evidence type="ECO:0000313" key="3">
    <source>
        <dbReference type="EMBL" id="NAS11739.1"/>
    </source>
</evidence>
<dbReference type="InterPro" id="IPR025857">
    <property type="entry name" value="MacB_PCD"/>
</dbReference>
<feature type="transmembrane region" description="Helical" evidence="1">
    <location>
        <begin position="96"/>
        <end position="118"/>
    </location>
</feature>
<dbReference type="AlphaFoldDB" id="A0A6L9EBF4"/>
<reference evidence="3 4" key="1">
    <citation type="submission" date="2020-01" db="EMBL/GenBank/DDBJ databases">
        <title>Bacteria diversity of Porities sp.</title>
        <authorList>
            <person name="Wang G."/>
        </authorList>
    </citation>
    <scope>NUCLEOTIDE SEQUENCE [LARGE SCALE GENOMIC DNA]</scope>
    <source>
        <strain evidence="3 4">R33</strain>
    </source>
</reference>